<dbReference type="InterPro" id="IPR049481">
    <property type="entry name" value="SMN_G2-BD"/>
</dbReference>
<dbReference type="GO" id="GO:0015030">
    <property type="term" value="C:Cajal body"/>
    <property type="evidence" value="ECO:0007669"/>
    <property type="project" value="UniProtKB-SubCell"/>
</dbReference>
<dbReference type="OrthoDB" id="197400at2759"/>
<dbReference type="GO" id="GO:0003723">
    <property type="term" value="F:RNA binding"/>
    <property type="evidence" value="ECO:0007669"/>
    <property type="project" value="InterPro"/>
</dbReference>
<dbReference type="EMBL" id="CADEPM010000006">
    <property type="protein sequence ID" value="CAB3407907.1"/>
    <property type="molecule type" value="Genomic_DNA"/>
</dbReference>
<accession>A0A8S1F1S4</accession>
<evidence type="ECO:0000313" key="10">
    <source>
        <dbReference type="EMBL" id="CAB3407907.1"/>
    </source>
</evidence>
<dbReference type="SMART" id="SM00333">
    <property type="entry name" value="TUDOR"/>
    <property type="match status" value="1"/>
</dbReference>
<evidence type="ECO:0000256" key="5">
    <source>
        <dbReference type="ARBA" id="ARBA00023187"/>
    </source>
</evidence>
<dbReference type="CDD" id="cd22852">
    <property type="entry name" value="SMN_C"/>
    <property type="match status" value="1"/>
</dbReference>
<keyword evidence="6" id="KW-0539">Nucleus</keyword>
<dbReference type="Pfam" id="PF20635">
    <property type="entry name" value="SMN_YG-box"/>
    <property type="match status" value="1"/>
</dbReference>
<evidence type="ECO:0000256" key="7">
    <source>
        <dbReference type="ARBA" id="ARBA00034695"/>
    </source>
</evidence>
<dbReference type="InterPro" id="IPR040424">
    <property type="entry name" value="Smn1"/>
</dbReference>
<dbReference type="InterPro" id="IPR010304">
    <property type="entry name" value="SMN_Tudor"/>
</dbReference>
<dbReference type="Proteomes" id="UP000494206">
    <property type="component" value="Unassembled WGS sequence"/>
</dbReference>
<dbReference type="SUPFAM" id="SSF63748">
    <property type="entry name" value="Tudor/PWWP/MBT"/>
    <property type="match status" value="1"/>
</dbReference>
<evidence type="ECO:0000313" key="11">
    <source>
        <dbReference type="Proteomes" id="UP000494206"/>
    </source>
</evidence>
<comment type="similarity">
    <text evidence="3">Belongs to the SMN family.</text>
</comment>
<evidence type="ECO:0000256" key="8">
    <source>
        <dbReference type="SAM" id="MobiDB-lite"/>
    </source>
</evidence>
<dbReference type="Gene3D" id="2.30.30.140">
    <property type="match status" value="1"/>
</dbReference>
<dbReference type="GO" id="GO:0097504">
    <property type="term" value="C:Gemini of Cajal bodies"/>
    <property type="evidence" value="ECO:0007669"/>
    <property type="project" value="UniProtKB-SubCell"/>
</dbReference>
<organism evidence="10 11">
    <name type="scientific">Caenorhabditis bovis</name>
    <dbReference type="NCBI Taxonomy" id="2654633"/>
    <lineage>
        <taxon>Eukaryota</taxon>
        <taxon>Metazoa</taxon>
        <taxon>Ecdysozoa</taxon>
        <taxon>Nematoda</taxon>
        <taxon>Chromadorea</taxon>
        <taxon>Rhabditida</taxon>
        <taxon>Rhabditina</taxon>
        <taxon>Rhabditomorpha</taxon>
        <taxon>Rhabditoidea</taxon>
        <taxon>Rhabditidae</taxon>
        <taxon>Peloderinae</taxon>
        <taxon>Caenorhabditis</taxon>
    </lineage>
</organism>
<keyword evidence="4" id="KW-0507">mRNA processing</keyword>
<dbReference type="PROSITE" id="PS50304">
    <property type="entry name" value="TUDOR"/>
    <property type="match status" value="1"/>
</dbReference>
<dbReference type="PANTHER" id="PTHR39267">
    <property type="entry name" value="SURVIVAL MOTOR NEURON-LIKE PROTEIN 1"/>
    <property type="match status" value="1"/>
</dbReference>
<dbReference type="InterPro" id="IPR047313">
    <property type="entry name" value="SMN_C"/>
</dbReference>
<dbReference type="Pfam" id="PF20636">
    <property type="entry name" value="SMN_G2-BD"/>
    <property type="match status" value="1"/>
</dbReference>
<dbReference type="AlphaFoldDB" id="A0A8S1F1S4"/>
<name>A0A8S1F1S4_9PELO</name>
<evidence type="ECO:0000256" key="1">
    <source>
        <dbReference type="ARBA" id="ARBA00004216"/>
    </source>
</evidence>
<evidence type="ECO:0000256" key="4">
    <source>
        <dbReference type="ARBA" id="ARBA00022664"/>
    </source>
</evidence>
<dbReference type="GO" id="GO:0006397">
    <property type="term" value="P:mRNA processing"/>
    <property type="evidence" value="ECO:0007669"/>
    <property type="project" value="UniProtKB-KW"/>
</dbReference>
<dbReference type="Pfam" id="PF06003">
    <property type="entry name" value="SMN_Tudor"/>
    <property type="match status" value="1"/>
</dbReference>
<comment type="caution">
    <text evidence="10">The sequence shown here is derived from an EMBL/GenBank/DDBJ whole genome shotgun (WGS) entry which is preliminary data.</text>
</comment>
<evidence type="ECO:0000256" key="2">
    <source>
        <dbReference type="ARBA" id="ARBA00004408"/>
    </source>
</evidence>
<gene>
    <name evidence="10" type="ORF">CBOVIS_LOCUS9758</name>
</gene>
<comment type="subcellular location">
    <subcellularLocation>
        <location evidence="1">Cytoplasm</location>
        <location evidence="1">Myofibril</location>
        <location evidence="1">Sarcomere</location>
        <location evidence="1">Z line</location>
    </subcellularLocation>
    <subcellularLocation>
        <location evidence="2">Nucleus</location>
        <location evidence="2">Cajal body</location>
    </subcellularLocation>
    <subcellularLocation>
        <location evidence="7">Nucleus</location>
        <location evidence="7">Gem</location>
    </subcellularLocation>
</comment>
<feature type="region of interest" description="Disordered" evidence="8">
    <location>
        <begin position="119"/>
        <end position="153"/>
    </location>
</feature>
<proteinExistence type="inferred from homology"/>
<keyword evidence="5" id="KW-0508">mRNA splicing</keyword>
<dbReference type="GO" id="GO:0008380">
    <property type="term" value="P:RNA splicing"/>
    <property type="evidence" value="ECO:0007669"/>
    <property type="project" value="UniProtKB-KW"/>
</dbReference>
<sequence length="205" mass="22828">MSKIWSKTDNEGDNDIWDDTELIKMYEESISSTYSKVRKNTVNTKEYVGEDGVKYEWTVGQKCMAPYSEDETETEPSEWFPATINWISSINGDVGVTFEGYGNDEIVDISTLWLEEEAAGVEQEQTEDIQMTSPAPSASPKKEGAQKMTNGLPKIPVIAPPPPPAALSGVPPTEVEALSSMLMSWYMSGYHTGYYQAMTEKRGKQ</sequence>
<evidence type="ECO:0000256" key="6">
    <source>
        <dbReference type="ARBA" id="ARBA00023242"/>
    </source>
</evidence>
<dbReference type="CDD" id="cd21182">
    <property type="entry name" value="Tudor_SMN_SPF30-like"/>
    <property type="match status" value="1"/>
</dbReference>
<feature type="domain" description="Tudor" evidence="9">
    <location>
        <begin position="56"/>
        <end position="122"/>
    </location>
</feature>
<evidence type="ECO:0000259" key="9">
    <source>
        <dbReference type="PROSITE" id="PS50304"/>
    </source>
</evidence>
<dbReference type="InterPro" id="IPR002999">
    <property type="entry name" value="Tudor"/>
</dbReference>
<dbReference type="GO" id="GO:0030018">
    <property type="term" value="C:Z disc"/>
    <property type="evidence" value="ECO:0007669"/>
    <property type="project" value="UniProtKB-SubCell"/>
</dbReference>
<dbReference type="PANTHER" id="PTHR39267:SF1">
    <property type="entry name" value="SURVIVAL MOTOR NEURON PROTEIN"/>
    <property type="match status" value="1"/>
</dbReference>
<evidence type="ECO:0000256" key="3">
    <source>
        <dbReference type="ARBA" id="ARBA00005371"/>
    </source>
</evidence>
<keyword evidence="11" id="KW-1185">Reference proteome</keyword>
<reference evidence="10 11" key="1">
    <citation type="submission" date="2020-04" db="EMBL/GenBank/DDBJ databases">
        <authorList>
            <person name="Laetsch R D."/>
            <person name="Stevens L."/>
            <person name="Kumar S."/>
            <person name="Blaxter L. M."/>
        </authorList>
    </citation>
    <scope>NUCLEOTIDE SEQUENCE [LARGE SCALE GENOMIC DNA]</scope>
</reference>
<protein>
    <recommendedName>
        <fullName evidence="9">Tudor domain-containing protein</fullName>
    </recommendedName>
</protein>